<dbReference type="Pfam" id="PF05585">
    <property type="entry name" value="DUF1758"/>
    <property type="match status" value="1"/>
</dbReference>
<evidence type="ECO:0000256" key="1">
    <source>
        <dbReference type="SAM" id="MobiDB-lite"/>
    </source>
</evidence>
<proteinExistence type="predicted"/>
<evidence type="ECO:0000313" key="3">
    <source>
        <dbReference type="Proteomes" id="UP000095281"/>
    </source>
</evidence>
<dbReference type="InterPro" id="IPR008737">
    <property type="entry name" value="DUF1758"/>
</dbReference>
<organism evidence="3 4">
    <name type="scientific">Meloidogyne hapla</name>
    <name type="common">Root-knot nematode worm</name>
    <dbReference type="NCBI Taxonomy" id="6305"/>
    <lineage>
        <taxon>Eukaryota</taxon>
        <taxon>Metazoa</taxon>
        <taxon>Ecdysozoa</taxon>
        <taxon>Nematoda</taxon>
        <taxon>Chromadorea</taxon>
        <taxon>Rhabditida</taxon>
        <taxon>Tylenchina</taxon>
        <taxon>Tylenchomorpha</taxon>
        <taxon>Tylenchoidea</taxon>
        <taxon>Meloidogynidae</taxon>
        <taxon>Meloidogyninae</taxon>
        <taxon>Meloidogyne</taxon>
    </lineage>
</organism>
<feature type="compositionally biased region" description="Low complexity" evidence="1">
    <location>
        <begin position="50"/>
        <end position="59"/>
    </location>
</feature>
<protein>
    <submittedName>
        <fullName evidence="4">DUF1758 domain-containing protein</fullName>
    </submittedName>
</protein>
<sequence>MEVEERLPRFVLDEIFKAKEEDKKWSSLKLKEKLHNILKRKSQIETLISNHNSSPIPNSQPTSPLFSKPPHISKPPNNIPTLTFNTQNEEFNPTINNTQTNLSCINSNENNSHILLKCVKVKIFNPKIPSIEREVILLLDDASKHSYINTNLAKSINLNLKPNSIKLGVFNSPCKIVPTFNTQFGIRLSNGHSLTIHANTLEHLTQATNYVPFSPEIFSKPEITSNAQIVYPTILLGSDYYYEVEPKPLIRLPSGHHLIHSFLGPIVAGKGLAHQSKPTHRLTNFSNQSINEQSPNKYVSLKQELLNPKPNLIFHKKNGQNPEKIKIFPRKKHKIKLETKEPTVFNTQGSQGT</sequence>
<accession>A0A1I8B4M1</accession>
<feature type="region of interest" description="Disordered" evidence="1">
    <location>
        <begin position="50"/>
        <end position="71"/>
    </location>
</feature>
<reference evidence="4" key="1">
    <citation type="submission" date="2016-11" db="UniProtKB">
        <authorList>
            <consortium name="WormBaseParasite"/>
        </authorList>
    </citation>
    <scope>IDENTIFICATION</scope>
</reference>
<keyword evidence="3" id="KW-1185">Reference proteome</keyword>
<name>A0A1I8B4M1_MELHA</name>
<feature type="domain" description="DUF1758" evidence="2">
    <location>
        <begin position="123"/>
        <end position="270"/>
    </location>
</feature>
<evidence type="ECO:0000313" key="4">
    <source>
        <dbReference type="WBParaSite" id="MhA1_Contig1410.frz3.gene6"/>
    </source>
</evidence>
<dbReference type="Proteomes" id="UP000095281">
    <property type="component" value="Unplaced"/>
</dbReference>
<dbReference type="AlphaFoldDB" id="A0A1I8B4M1"/>
<evidence type="ECO:0000259" key="2">
    <source>
        <dbReference type="Pfam" id="PF05585"/>
    </source>
</evidence>
<dbReference type="WBParaSite" id="MhA1_Contig1410.frz3.gene6">
    <property type="protein sequence ID" value="MhA1_Contig1410.frz3.gene6"/>
    <property type="gene ID" value="MhA1_Contig1410.frz3.gene6"/>
</dbReference>